<proteinExistence type="predicted"/>
<sequence>MHLCPAASYFPGFLTPAFGDAGLDIALGHVMAPPRHRLLAELTRPYHRTRTPVPRAVRLLAQGRPEAPARLGRRVRDYYAVAVEPYTAAIRAEAAVDRAARAEAVLHRGPRACSPDSALCTAGATRAAPRAPRTRWIANCALAEGF</sequence>
<evidence type="ECO:0000313" key="2">
    <source>
        <dbReference type="Proteomes" id="UP001597261"/>
    </source>
</evidence>
<protein>
    <submittedName>
        <fullName evidence="1">Uncharacterized protein</fullName>
    </submittedName>
</protein>
<keyword evidence="2" id="KW-1185">Reference proteome</keyword>
<name>A0ABW4IZK1_9ACTN</name>
<dbReference type="RefSeq" id="WP_381091094.1">
    <property type="nucleotide sequence ID" value="NZ_JBHUDX010000105.1"/>
</dbReference>
<dbReference type="Proteomes" id="UP001597261">
    <property type="component" value="Unassembled WGS sequence"/>
</dbReference>
<evidence type="ECO:0000313" key="1">
    <source>
        <dbReference type="EMBL" id="MFD1662805.1"/>
    </source>
</evidence>
<comment type="caution">
    <text evidence="1">The sequence shown here is derived from an EMBL/GenBank/DDBJ whole genome shotgun (WGS) entry which is preliminary data.</text>
</comment>
<gene>
    <name evidence="1" type="ORF">ACFSL4_32715</name>
</gene>
<reference evidence="2" key="1">
    <citation type="journal article" date="2019" name="Int. J. Syst. Evol. Microbiol.">
        <title>The Global Catalogue of Microorganisms (GCM) 10K type strain sequencing project: providing services to taxonomists for standard genome sequencing and annotation.</title>
        <authorList>
            <consortium name="The Broad Institute Genomics Platform"/>
            <consortium name="The Broad Institute Genome Sequencing Center for Infectious Disease"/>
            <person name="Wu L."/>
            <person name="Ma J."/>
        </authorList>
    </citation>
    <scope>NUCLEOTIDE SEQUENCE [LARGE SCALE GENOMIC DNA]</scope>
    <source>
        <strain evidence="2">CGMCC 1.12470</strain>
    </source>
</reference>
<dbReference type="EMBL" id="JBHUDX010000105">
    <property type="protein sequence ID" value="MFD1662805.1"/>
    <property type="molecule type" value="Genomic_DNA"/>
</dbReference>
<accession>A0ABW4IZK1</accession>
<organism evidence="1 2">
    <name type="scientific">Streptomyces caeni</name>
    <dbReference type="NCBI Taxonomy" id="2307231"/>
    <lineage>
        <taxon>Bacteria</taxon>
        <taxon>Bacillati</taxon>
        <taxon>Actinomycetota</taxon>
        <taxon>Actinomycetes</taxon>
        <taxon>Kitasatosporales</taxon>
        <taxon>Streptomycetaceae</taxon>
        <taxon>Streptomyces</taxon>
    </lineage>
</organism>